<organism evidence="3 4">
    <name type="scientific">Lithohypha guttulata</name>
    <dbReference type="NCBI Taxonomy" id="1690604"/>
    <lineage>
        <taxon>Eukaryota</taxon>
        <taxon>Fungi</taxon>
        <taxon>Dikarya</taxon>
        <taxon>Ascomycota</taxon>
        <taxon>Pezizomycotina</taxon>
        <taxon>Eurotiomycetes</taxon>
        <taxon>Chaetothyriomycetidae</taxon>
        <taxon>Chaetothyriales</taxon>
        <taxon>Trichomeriaceae</taxon>
        <taxon>Lithohypha</taxon>
    </lineage>
</organism>
<evidence type="ECO:0000259" key="2">
    <source>
        <dbReference type="Pfam" id="PF00339"/>
    </source>
</evidence>
<evidence type="ECO:0000256" key="1">
    <source>
        <dbReference type="SAM" id="MobiDB-lite"/>
    </source>
</evidence>
<dbReference type="Gene3D" id="2.60.40.640">
    <property type="match status" value="1"/>
</dbReference>
<dbReference type="SUPFAM" id="SSF81296">
    <property type="entry name" value="E set domains"/>
    <property type="match status" value="1"/>
</dbReference>
<dbReference type="EMBL" id="JAVRRJ010000012">
    <property type="protein sequence ID" value="KAK5080702.1"/>
    <property type="molecule type" value="Genomic_DNA"/>
</dbReference>
<evidence type="ECO:0000313" key="4">
    <source>
        <dbReference type="Proteomes" id="UP001309876"/>
    </source>
</evidence>
<dbReference type="AlphaFoldDB" id="A0AAN7QPN1"/>
<accession>A0AAN7QPN1</accession>
<reference evidence="3 4" key="1">
    <citation type="submission" date="2023-08" db="EMBL/GenBank/DDBJ databases">
        <title>Black Yeasts Isolated from many extreme environments.</title>
        <authorList>
            <person name="Coleine C."/>
            <person name="Stajich J.E."/>
            <person name="Selbmann L."/>
        </authorList>
    </citation>
    <scope>NUCLEOTIDE SEQUENCE [LARGE SCALE GENOMIC DNA]</scope>
    <source>
        <strain evidence="3 4">CCFEE 5910</strain>
    </source>
</reference>
<feature type="region of interest" description="Disordered" evidence="1">
    <location>
        <begin position="217"/>
        <end position="240"/>
    </location>
</feature>
<dbReference type="GO" id="GO:0005886">
    <property type="term" value="C:plasma membrane"/>
    <property type="evidence" value="ECO:0007669"/>
    <property type="project" value="TreeGrafter"/>
</dbReference>
<dbReference type="InterPro" id="IPR050357">
    <property type="entry name" value="Arrestin_domain-protein"/>
</dbReference>
<name>A0AAN7QPN1_9EURO</name>
<evidence type="ECO:0000313" key="3">
    <source>
        <dbReference type="EMBL" id="KAK5080702.1"/>
    </source>
</evidence>
<dbReference type="Pfam" id="PF00339">
    <property type="entry name" value="Arrestin_N"/>
    <property type="match status" value="1"/>
</dbReference>
<dbReference type="InterPro" id="IPR014756">
    <property type="entry name" value="Ig_E-set"/>
</dbReference>
<dbReference type="PANTHER" id="PTHR11188:SF166">
    <property type="entry name" value="ARRESTIN (OR S-ANTIGEN), N-TERMINAL DOMAIN PROTEIN (AFU_ORTHOLOGUE AFUA_7G02050)"/>
    <property type="match status" value="1"/>
</dbReference>
<dbReference type="InterPro" id="IPR014752">
    <property type="entry name" value="Arrestin-like_C"/>
</dbReference>
<feature type="compositionally biased region" description="Low complexity" evidence="1">
    <location>
        <begin position="602"/>
        <end position="612"/>
    </location>
</feature>
<protein>
    <recommendedName>
        <fullName evidence="2">Arrestin-like N-terminal domain-containing protein</fullName>
    </recommendedName>
</protein>
<dbReference type="GO" id="GO:0031625">
    <property type="term" value="F:ubiquitin protein ligase binding"/>
    <property type="evidence" value="ECO:0007669"/>
    <property type="project" value="TreeGrafter"/>
</dbReference>
<dbReference type="CDD" id="cd22952">
    <property type="entry name" value="ART10-like"/>
    <property type="match status" value="1"/>
</dbReference>
<dbReference type="InterPro" id="IPR011021">
    <property type="entry name" value="Arrestin-like_N"/>
</dbReference>
<feature type="region of interest" description="Disordered" evidence="1">
    <location>
        <begin position="437"/>
        <end position="456"/>
    </location>
</feature>
<dbReference type="GO" id="GO:0070086">
    <property type="term" value="P:ubiquitin-dependent endocytosis"/>
    <property type="evidence" value="ECO:0007669"/>
    <property type="project" value="TreeGrafter"/>
</dbReference>
<dbReference type="Proteomes" id="UP001309876">
    <property type="component" value="Unassembled WGS sequence"/>
</dbReference>
<dbReference type="GO" id="GO:0030674">
    <property type="term" value="F:protein-macromolecule adaptor activity"/>
    <property type="evidence" value="ECO:0007669"/>
    <property type="project" value="TreeGrafter"/>
</dbReference>
<feature type="region of interest" description="Disordered" evidence="1">
    <location>
        <begin position="574"/>
        <end position="619"/>
    </location>
</feature>
<comment type="caution">
    <text evidence="3">The sequence shown here is derived from an EMBL/GenBank/DDBJ whole genome shotgun (WGS) entry which is preliminary data.</text>
</comment>
<dbReference type="PANTHER" id="PTHR11188">
    <property type="entry name" value="ARRESTIN DOMAIN CONTAINING PROTEIN"/>
    <property type="match status" value="1"/>
</dbReference>
<proteinExistence type="predicted"/>
<keyword evidence="4" id="KW-1185">Reference proteome</keyword>
<dbReference type="GO" id="GO:0005829">
    <property type="term" value="C:cytosol"/>
    <property type="evidence" value="ECO:0007669"/>
    <property type="project" value="TreeGrafter"/>
</dbReference>
<feature type="region of interest" description="Disordered" evidence="1">
    <location>
        <begin position="488"/>
        <end position="522"/>
    </location>
</feature>
<feature type="domain" description="Arrestin-like N-terminal" evidence="2">
    <location>
        <begin position="4"/>
        <end position="186"/>
    </location>
</feature>
<sequence>MSVRVQLDLPHGDIYTNLDFVTGRVLLTLPTDATVSAITVKLEGESRTRLEGPRSLPGSYDDDKKKTLLEVHKSLYKVETVFPTPELRQPGPYRTNRTSQYTLLRGQYEYPFKFKMPFNSDCVSNTSIIKDLKVGQLSVQYGQEPLHAKLPLPPSLAGYPGEADIRYFVKATVVRPKFYHENLRNEIPITFLPIEPPRATATEGEIYGRRKHQFQRTNTGNSIPRKSLFKSSKPDPVPDEEPLAFQVDARLPNPAIITCRESLPLRILVERLNQSTMSIYLSMLQIELIGHTEIRAHDLQRKESHPWLLVSMANMSIPLEHPSNKTNNWTIPSQLWDKISLPPTVAPTFKTCNISRKYELEVRIGLTHGMATETRPEIIVSPIRLDVEVYSGIRPPPQLLDAMAQQTHSQQSRTGLMNRIPKLDTKQDMHIQQPYVTPATPQSHWSPMSMPLPPGAAYTPSTPVAAASVPHTINGDLPPSYEDAIATDLAPVDGPRPSGYTANGTPSPQAPAFNPDSKSGLGRRASERLFSSNAPGSGRSSRVASSDISRFGGDIVPEESAADVDTDLVEASNRLTITDESGSRSDVPEYKPPLPVRRTNEQQYQQVQQPQYISGTEKS</sequence>
<gene>
    <name evidence="3" type="ORF">LTR05_008406</name>
</gene>